<keyword evidence="12 17" id="KW-1133">Transmembrane helix</keyword>
<evidence type="ECO:0000313" key="18">
    <source>
        <dbReference type="Proteomes" id="UP000515154"/>
    </source>
</evidence>
<proteinExistence type="inferred from homology"/>
<dbReference type="Proteomes" id="UP000515154">
    <property type="component" value="Linkage group LG25"/>
</dbReference>
<feature type="transmembrane region" description="Helical" evidence="17">
    <location>
        <begin position="67"/>
        <end position="89"/>
    </location>
</feature>
<evidence type="ECO:0000256" key="8">
    <source>
        <dbReference type="ARBA" id="ARBA00022692"/>
    </source>
</evidence>
<evidence type="ECO:0000256" key="6">
    <source>
        <dbReference type="ARBA" id="ARBA00022448"/>
    </source>
</evidence>
<evidence type="ECO:0000256" key="1">
    <source>
        <dbReference type="ARBA" id="ARBA00003195"/>
    </source>
</evidence>
<evidence type="ECO:0000256" key="4">
    <source>
        <dbReference type="ARBA" id="ARBA00011533"/>
    </source>
</evidence>
<dbReference type="InterPro" id="IPR019173">
    <property type="entry name" value="NADH_UbQ_OxRdtase_B5_su"/>
</dbReference>
<comment type="subunit">
    <text evidence="4">Complex I is composed of 45 different subunits.</text>
</comment>
<protein>
    <recommendedName>
        <fullName evidence="5">NADH dehydrogenase [ubiquinone] 1 beta subcomplex subunit 5, mitochondrial</fullName>
    </recommendedName>
    <alternativeName>
        <fullName evidence="16">Complex I-SGDH</fullName>
    </alternativeName>
    <alternativeName>
        <fullName evidence="15">NADH-ubiquinone oxidoreductase SGDH subunit</fullName>
    </alternativeName>
</protein>
<accession>A0A6P7THV9</accession>
<evidence type="ECO:0000256" key="11">
    <source>
        <dbReference type="ARBA" id="ARBA00022982"/>
    </source>
</evidence>
<dbReference type="PANTHER" id="PTHR13178:SF0">
    <property type="entry name" value="NADH DEHYDROGENASE [UBIQUINONE] 1 BETA SUBCOMPLEX SUBUNIT 5, MITOCHONDRIAL"/>
    <property type="match status" value="1"/>
</dbReference>
<evidence type="ECO:0000256" key="14">
    <source>
        <dbReference type="ARBA" id="ARBA00023136"/>
    </source>
</evidence>
<evidence type="ECO:0000256" key="10">
    <source>
        <dbReference type="ARBA" id="ARBA00022946"/>
    </source>
</evidence>
<dbReference type="Pfam" id="PF09781">
    <property type="entry name" value="NDUF_B5"/>
    <property type="match status" value="1"/>
</dbReference>
<name>A0A6P7THV9_9MOLL</name>
<evidence type="ECO:0000256" key="9">
    <source>
        <dbReference type="ARBA" id="ARBA00022792"/>
    </source>
</evidence>
<evidence type="ECO:0000256" key="17">
    <source>
        <dbReference type="SAM" id="Phobius"/>
    </source>
</evidence>
<evidence type="ECO:0000256" key="2">
    <source>
        <dbReference type="ARBA" id="ARBA00004434"/>
    </source>
</evidence>
<evidence type="ECO:0000256" key="12">
    <source>
        <dbReference type="ARBA" id="ARBA00022989"/>
    </source>
</evidence>
<evidence type="ECO:0000256" key="5">
    <source>
        <dbReference type="ARBA" id="ARBA00015175"/>
    </source>
</evidence>
<dbReference type="GO" id="GO:0005743">
    <property type="term" value="C:mitochondrial inner membrane"/>
    <property type="evidence" value="ECO:0007669"/>
    <property type="project" value="UniProtKB-SubCell"/>
</dbReference>
<keyword evidence="8 17" id="KW-0812">Transmembrane</keyword>
<keyword evidence="10" id="KW-0809">Transit peptide</keyword>
<keyword evidence="18" id="KW-1185">Reference proteome</keyword>
<sequence>MVAFSLLRFSSRQGSLLLRLNKPVSTLQTLLKAPGVTSAVVRHMGAHKHVIPIQPSRFEWHRFRNDFHFFTLLGVVPLGLLTIYVNLFVGNAELADIPEGYEPEDWEYSKSPISQFLCKRLYDPMQMSYEKRLHHLHEKNERRKQKLLEREVHEVMASKQDYMGWYYVPVSKSYVDEGKKFTKDGARDYGLEE</sequence>
<dbReference type="RefSeq" id="XP_029651179.1">
    <property type="nucleotide sequence ID" value="XM_029795319.2"/>
</dbReference>
<keyword evidence="11" id="KW-0249">Electron transport</keyword>
<evidence type="ECO:0000313" key="19">
    <source>
        <dbReference type="RefSeq" id="XP_029651179.1"/>
    </source>
</evidence>
<reference evidence="19" key="1">
    <citation type="submission" date="2025-08" db="UniProtKB">
        <authorList>
            <consortium name="RefSeq"/>
        </authorList>
    </citation>
    <scope>IDENTIFICATION</scope>
</reference>
<comment type="similarity">
    <text evidence="3">Belongs to the complex I NDUFB5 subunit family.</text>
</comment>
<organism evidence="18 19">
    <name type="scientific">Octopus sinensis</name>
    <name type="common">East Asian common octopus</name>
    <dbReference type="NCBI Taxonomy" id="2607531"/>
    <lineage>
        <taxon>Eukaryota</taxon>
        <taxon>Metazoa</taxon>
        <taxon>Spiralia</taxon>
        <taxon>Lophotrochozoa</taxon>
        <taxon>Mollusca</taxon>
        <taxon>Cephalopoda</taxon>
        <taxon>Coleoidea</taxon>
        <taxon>Octopodiformes</taxon>
        <taxon>Octopoda</taxon>
        <taxon>Incirrata</taxon>
        <taxon>Octopodidae</taxon>
        <taxon>Octopus</taxon>
    </lineage>
</organism>
<evidence type="ECO:0000256" key="13">
    <source>
        <dbReference type="ARBA" id="ARBA00023128"/>
    </source>
</evidence>
<evidence type="ECO:0000256" key="15">
    <source>
        <dbReference type="ARBA" id="ARBA00032395"/>
    </source>
</evidence>
<dbReference type="KEGG" id="osn:115224421"/>
<keyword evidence="9" id="KW-0999">Mitochondrion inner membrane</keyword>
<dbReference type="AlphaFoldDB" id="A0A6P7THV9"/>
<comment type="subcellular location">
    <subcellularLocation>
        <location evidence="2">Mitochondrion inner membrane</location>
        <topology evidence="2">Single-pass membrane protein</topology>
    </subcellularLocation>
</comment>
<evidence type="ECO:0000256" key="3">
    <source>
        <dbReference type="ARBA" id="ARBA00007152"/>
    </source>
</evidence>
<dbReference type="PANTHER" id="PTHR13178">
    <property type="entry name" value="NADH-UBIQUINONE OXIDOREDUCTASE SGDH SUBUNIT"/>
    <property type="match status" value="1"/>
</dbReference>
<comment type="function">
    <text evidence="1">Accessory subunit of the mitochondrial membrane respiratory chain NADH dehydrogenase (Complex I), that is believed not to be involved in catalysis. Complex I functions in the transfer of electrons from NADH to the respiratory chain. The immediate electron acceptor for the enzyme is believed to be ubiquinone.</text>
</comment>
<keyword evidence="13" id="KW-0496">Mitochondrion</keyword>
<keyword evidence="6" id="KW-0813">Transport</keyword>
<gene>
    <name evidence="19" type="primary">LOC115224421</name>
</gene>
<keyword evidence="14 17" id="KW-0472">Membrane</keyword>
<evidence type="ECO:0000256" key="16">
    <source>
        <dbReference type="ARBA" id="ARBA00032550"/>
    </source>
</evidence>
<evidence type="ECO:0000256" key="7">
    <source>
        <dbReference type="ARBA" id="ARBA00022660"/>
    </source>
</evidence>
<keyword evidence="7" id="KW-0679">Respiratory chain</keyword>